<evidence type="ECO:0000256" key="4">
    <source>
        <dbReference type="PROSITE-ProRule" id="PRU00335"/>
    </source>
</evidence>
<evidence type="ECO:0000256" key="1">
    <source>
        <dbReference type="ARBA" id="ARBA00023015"/>
    </source>
</evidence>
<dbReference type="PANTHER" id="PTHR30055:SF234">
    <property type="entry name" value="HTH-TYPE TRANSCRIPTIONAL REGULATOR BETI"/>
    <property type="match status" value="1"/>
</dbReference>
<accession>A0ABU0EHZ5</accession>
<dbReference type="SUPFAM" id="SSF46689">
    <property type="entry name" value="Homeodomain-like"/>
    <property type="match status" value="1"/>
</dbReference>
<gene>
    <name evidence="6" type="ORF">J2X26_003220</name>
</gene>
<sequence>METTIGPGRGRATPLPPDERRAAILLAVRPVILARGAAVTSRELAEAAGVAEGTLFRVFTDKVTLVREAVLAAVDPADAIPEIAAIDRTLPLRDKLLLLMTQAQAHVSESMRWMSLLHEVGRLEPAGPTGEQREAAMRQWGRRQQAGTAAVTVAVSELLDLDAHQLRLPLADVIELFNTVLLGATIRTVDASRRGLDTGPPAPEQLVDLILHGVLTPISSDRSS</sequence>
<reference evidence="6 7" key="1">
    <citation type="submission" date="2023-07" db="EMBL/GenBank/DDBJ databases">
        <title>Sorghum-associated microbial communities from plants grown in Nebraska, USA.</title>
        <authorList>
            <person name="Schachtman D."/>
        </authorList>
    </citation>
    <scope>NUCLEOTIDE SEQUENCE [LARGE SCALE GENOMIC DNA]</scope>
    <source>
        <strain evidence="6 7">BE332</strain>
    </source>
</reference>
<dbReference type="EMBL" id="JAUSVB010000004">
    <property type="protein sequence ID" value="MDQ0374893.1"/>
    <property type="molecule type" value="Genomic_DNA"/>
</dbReference>
<dbReference type="InterPro" id="IPR050109">
    <property type="entry name" value="HTH-type_TetR-like_transc_reg"/>
</dbReference>
<dbReference type="Pfam" id="PF00440">
    <property type="entry name" value="TetR_N"/>
    <property type="match status" value="1"/>
</dbReference>
<keyword evidence="2 4" id="KW-0238">DNA-binding</keyword>
<evidence type="ECO:0000313" key="7">
    <source>
        <dbReference type="Proteomes" id="UP001239626"/>
    </source>
</evidence>
<organism evidence="6 7">
    <name type="scientific">Cellulomonas humilata</name>
    <dbReference type="NCBI Taxonomy" id="144055"/>
    <lineage>
        <taxon>Bacteria</taxon>
        <taxon>Bacillati</taxon>
        <taxon>Actinomycetota</taxon>
        <taxon>Actinomycetes</taxon>
        <taxon>Micrococcales</taxon>
        <taxon>Cellulomonadaceae</taxon>
        <taxon>Cellulomonas</taxon>
    </lineage>
</organism>
<dbReference type="PROSITE" id="PS50977">
    <property type="entry name" value="HTH_TETR_2"/>
    <property type="match status" value="1"/>
</dbReference>
<dbReference type="Gene3D" id="1.10.357.10">
    <property type="entry name" value="Tetracycline Repressor, domain 2"/>
    <property type="match status" value="1"/>
</dbReference>
<dbReference type="InterPro" id="IPR009057">
    <property type="entry name" value="Homeodomain-like_sf"/>
</dbReference>
<evidence type="ECO:0000256" key="2">
    <source>
        <dbReference type="ARBA" id="ARBA00023125"/>
    </source>
</evidence>
<dbReference type="RefSeq" id="WP_307493708.1">
    <property type="nucleotide sequence ID" value="NZ_JAUSVB010000004.1"/>
</dbReference>
<keyword evidence="1" id="KW-0805">Transcription regulation</keyword>
<dbReference type="Proteomes" id="UP001239626">
    <property type="component" value="Unassembled WGS sequence"/>
</dbReference>
<keyword evidence="7" id="KW-1185">Reference proteome</keyword>
<comment type="caution">
    <text evidence="6">The sequence shown here is derived from an EMBL/GenBank/DDBJ whole genome shotgun (WGS) entry which is preliminary data.</text>
</comment>
<proteinExistence type="predicted"/>
<keyword evidence="3" id="KW-0804">Transcription</keyword>
<feature type="domain" description="HTH tetR-type" evidence="5">
    <location>
        <begin position="18"/>
        <end position="77"/>
    </location>
</feature>
<evidence type="ECO:0000256" key="3">
    <source>
        <dbReference type="ARBA" id="ARBA00023163"/>
    </source>
</evidence>
<protein>
    <submittedName>
        <fullName evidence="6">AcrR family transcriptional regulator</fullName>
    </submittedName>
</protein>
<evidence type="ECO:0000259" key="5">
    <source>
        <dbReference type="PROSITE" id="PS50977"/>
    </source>
</evidence>
<evidence type="ECO:0000313" key="6">
    <source>
        <dbReference type="EMBL" id="MDQ0374893.1"/>
    </source>
</evidence>
<feature type="DNA-binding region" description="H-T-H motif" evidence="4">
    <location>
        <begin position="40"/>
        <end position="59"/>
    </location>
</feature>
<dbReference type="InterPro" id="IPR001647">
    <property type="entry name" value="HTH_TetR"/>
</dbReference>
<dbReference type="PANTHER" id="PTHR30055">
    <property type="entry name" value="HTH-TYPE TRANSCRIPTIONAL REGULATOR RUTR"/>
    <property type="match status" value="1"/>
</dbReference>
<name>A0ABU0EHZ5_9CELL</name>